<evidence type="ECO:0000256" key="1">
    <source>
        <dbReference type="SAM" id="MobiDB-lite"/>
    </source>
</evidence>
<keyword evidence="3" id="KW-1185">Reference proteome</keyword>
<sequence length="79" mass="8745">MRLSDPAREGPLSLMVMYGAGYELEREIEGALWLTCSTGHDTGPRGEMTSTRTPMLPVQRTHNPGPSPERLHSVPHSLF</sequence>
<dbReference type="Proteomes" id="UP001497482">
    <property type="component" value="Chromosome 4"/>
</dbReference>
<dbReference type="EMBL" id="OZ035826">
    <property type="protein sequence ID" value="CAL1603256.1"/>
    <property type="molecule type" value="Genomic_DNA"/>
</dbReference>
<dbReference type="AlphaFoldDB" id="A0AAV2LMM7"/>
<reference evidence="2 3" key="1">
    <citation type="submission" date="2024-04" db="EMBL/GenBank/DDBJ databases">
        <authorList>
            <person name="Waldvogel A.-M."/>
            <person name="Schoenle A."/>
        </authorList>
    </citation>
    <scope>NUCLEOTIDE SEQUENCE [LARGE SCALE GENOMIC DNA]</scope>
</reference>
<proteinExistence type="predicted"/>
<protein>
    <submittedName>
        <fullName evidence="2">Uncharacterized protein</fullName>
    </submittedName>
</protein>
<gene>
    <name evidence="2" type="ORF">KC01_LOCUS30958</name>
</gene>
<name>A0AAV2LMM7_KNICA</name>
<evidence type="ECO:0000313" key="3">
    <source>
        <dbReference type="Proteomes" id="UP001497482"/>
    </source>
</evidence>
<accession>A0AAV2LMM7</accession>
<organism evidence="2 3">
    <name type="scientific">Knipowitschia caucasica</name>
    <name type="common">Caucasian dwarf goby</name>
    <name type="synonym">Pomatoschistus caucasicus</name>
    <dbReference type="NCBI Taxonomy" id="637954"/>
    <lineage>
        <taxon>Eukaryota</taxon>
        <taxon>Metazoa</taxon>
        <taxon>Chordata</taxon>
        <taxon>Craniata</taxon>
        <taxon>Vertebrata</taxon>
        <taxon>Euteleostomi</taxon>
        <taxon>Actinopterygii</taxon>
        <taxon>Neopterygii</taxon>
        <taxon>Teleostei</taxon>
        <taxon>Neoteleostei</taxon>
        <taxon>Acanthomorphata</taxon>
        <taxon>Gobiaria</taxon>
        <taxon>Gobiiformes</taxon>
        <taxon>Gobioidei</taxon>
        <taxon>Gobiidae</taxon>
        <taxon>Gobiinae</taxon>
        <taxon>Knipowitschia</taxon>
    </lineage>
</organism>
<feature type="region of interest" description="Disordered" evidence="1">
    <location>
        <begin position="39"/>
        <end position="79"/>
    </location>
</feature>
<evidence type="ECO:0000313" key="2">
    <source>
        <dbReference type="EMBL" id="CAL1603256.1"/>
    </source>
</evidence>